<evidence type="ECO:0000313" key="2">
    <source>
        <dbReference type="Proteomes" id="UP000095300"/>
    </source>
</evidence>
<keyword evidence="2" id="KW-1185">Reference proteome</keyword>
<dbReference type="EnsemblMetazoa" id="SCAU007787-RA">
    <property type="protein sequence ID" value="SCAU007787-PA"/>
    <property type="gene ID" value="SCAU007787"/>
</dbReference>
<evidence type="ECO:0008006" key="3">
    <source>
        <dbReference type="Google" id="ProtNLM"/>
    </source>
</evidence>
<dbReference type="VEuPathDB" id="VectorBase:SCAU007787"/>
<reference evidence="1" key="1">
    <citation type="submission" date="2020-05" db="UniProtKB">
        <authorList>
            <consortium name="EnsemblMetazoa"/>
        </authorList>
    </citation>
    <scope>IDENTIFICATION</scope>
    <source>
        <strain evidence="1">USDA</strain>
    </source>
</reference>
<name>A0A1I8PG15_STOCA</name>
<evidence type="ECO:0000313" key="1">
    <source>
        <dbReference type="EnsemblMetazoa" id="SCAU007787-PA"/>
    </source>
</evidence>
<protein>
    <recommendedName>
        <fullName evidence="3">Protein phosphatase 1 regulatory subunit 35 C-terminal domain-containing protein</fullName>
    </recommendedName>
</protein>
<dbReference type="Proteomes" id="UP000095300">
    <property type="component" value="Unassembled WGS sequence"/>
</dbReference>
<dbReference type="OrthoDB" id="8191506at2759"/>
<proteinExistence type="predicted"/>
<dbReference type="AlphaFoldDB" id="A0A1I8PG15"/>
<accession>A0A1I8PG15</accession>
<organism evidence="1 2">
    <name type="scientific">Stomoxys calcitrans</name>
    <name type="common">Stable fly</name>
    <name type="synonym">Conops calcitrans</name>
    <dbReference type="NCBI Taxonomy" id="35570"/>
    <lineage>
        <taxon>Eukaryota</taxon>
        <taxon>Metazoa</taxon>
        <taxon>Ecdysozoa</taxon>
        <taxon>Arthropoda</taxon>
        <taxon>Hexapoda</taxon>
        <taxon>Insecta</taxon>
        <taxon>Pterygota</taxon>
        <taxon>Neoptera</taxon>
        <taxon>Endopterygota</taxon>
        <taxon>Diptera</taxon>
        <taxon>Brachycera</taxon>
        <taxon>Muscomorpha</taxon>
        <taxon>Muscoidea</taxon>
        <taxon>Muscidae</taxon>
        <taxon>Stomoxys</taxon>
    </lineage>
</organism>
<sequence>MEKPRLYTTLRQLRQGKSIQNQKPPAVPEDVILPSETSKKLNFGETNKIFKNLLPINVNDSILPPQNVFRTQKVHKNVDPSLQPDLRDYLQPLPPFNHVIPEPELHLEFNYSRGFDVYKNL</sequence>
<dbReference type="KEGG" id="scac:106090534"/>
<gene>
    <name evidence="1" type="primary">106090534</name>
</gene>